<comment type="caution">
    <text evidence="1">The sequence shown here is derived from an EMBL/GenBank/DDBJ whole genome shotgun (WGS) entry which is preliminary data.</text>
</comment>
<proteinExistence type="predicted"/>
<sequence length="305" mass="34984">MPPEKLPTVFMYMPEQWDYVDRFVKWHGPPFPAKPMLSNGLQAISGHRNKLETVARRATQLFPELIEERSQLDKQGYSNMAKAHEFTALLETLVCELYACLDGLRSTIYGIYEGIQGIQRKSPERLFKCAAEGKYGNGFPPEICTLLKLAYEDWFLNLRRIRTELTHGRVGTCSVEKDGKISYMHVGLGTGTKAFIIDDIIEWINTHIEHVNSLLNAICKFWLEQLEPREVVEMCGIHRGRFMGRAIIVTEPVTQDSGLCIFRHMYEEEPELACPLRFTCAAYERVSNRSREICERLTSNSVKTA</sequence>
<dbReference type="AlphaFoldDB" id="A0A9Q6EK08"/>
<dbReference type="Proteomes" id="UP000222310">
    <property type="component" value="Unassembled WGS sequence"/>
</dbReference>
<dbReference type="EMBL" id="LAHD01000062">
    <property type="protein sequence ID" value="PHK01963.1"/>
    <property type="molecule type" value="Genomic_DNA"/>
</dbReference>
<evidence type="ECO:0000313" key="2">
    <source>
        <dbReference type="Proteomes" id="UP000222310"/>
    </source>
</evidence>
<organism evidence="1 2">
    <name type="scientific">Nostoc linckia z8</name>
    <dbReference type="NCBI Taxonomy" id="1628746"/>
    <lineage>
        <taxon>Bacteria</taxon>
        <taxon>Bacillati</taxon>
        <taxon>Cyanobacteriota</taxon>
        <taxon>Cyanophyceae</taxon>
        <taxon>Nostocales</taxon>
        <taxon>Nostocaceae</taxon>
        <taxon>Nostoc</taxon>
    </lineage>
</organism>
<gene>
    <name evidence="1" type="ORF">VF08_20390</name>
</gene>
<name>A0A9Q6EK08_NOSLI</name>
<protein>
    <submittedName>
        <fullName evidence="1">Uncharacterized protein</fullName>
    </submittedName>
</protein>
<reference evidence="1 2" key="1">
    <citation type="submission" date="2015-02" db="EMBL/GenBank/DDBJ databases">
        <title>Nostoc linckia genome annotation.</title>
        <authorList>
            <person name="Zhou Z."/>
        </authorList>
    </citation>
    <scope>NUCLEOTIDE SEQUENCE [LARGE SCALE GENOMIC DNA]</scope>
    <source>
        <strain evidence="2">z8</strain>
    </source>
</reference>
<accession>A0A9Q6EK08</accession>
<evidence type="ECO:0000313" key="1">
    <source>
        <dbReference type="EMBL" id="PHK01963.1"/>
    </source>
</evidence>